<protein>
    <submittedName>
        <fullName evidence="1">Uncharacterized protein</fullName>
    </submittedName>
</protein>
<evidence type="ECO:0000313" key="1">
    <source>
        <dbReference type="EMBL" id="MBD2564706.1"/>
    </source>
</evidence>
<dbReference type="InterPro" id="IPR046051">
    <property type="entry name" value="DUF6009"/>
</dbReference>
<sequence>MSVKSQTPSDIQFESKIVWLSNIDAIPYVREYFNTCCSRRKGKVKYQTYQIIGYAELEDNAPNTGRSGCFAR</sequence>
<gene>
    <name evidence="1" type="ORF">H6G95_29790</name>
</gene>
<name>A0ABR8F423_NOSLI</name>
<dbReference type="Pfam" id="PF19472">
    <property type="entry name" value="DUF6009"/>
    <property type="match status" value="1"/>
</dbReference>
<organism evidence="1 2">
    <name type="scientific">Nostoc linckia FACHB-391</name>
    <dbReference type="NCBI Taxonomy" id="2692906"/>
    <lineage>
        <taxon>Bacteria</taxon>
        <taxon>Bacillati</taxon>
        <taxon>Cyanobacteriota</taxon>
        <taxon>Cyanophyceae</taxon>
        <taxon>Nostocales</taxon>
        <taxon>Nostocaceae</taxon>
        <taxon>Nostoc</taxon>
    </lineage>
</organism>
<proteinExistence type="predicted"/>
<comment type="caution">
    <text evidence="1">The sequence shown here is derived from an EMBL/GenBank/DDBJ whole genome shotgun (WGS) entry which is preliminary data.</text>
</comment>
<reference evidence="1 2" key="1">
    <citation type="journal article" date="2020" name="ISME J.">
        <title>Comparative genomics reveals insights into cyanobacterial evolution and habitat adaptation.</title>
        <authorList>
            <person name="Chen M.Y."/>
            <person name="Teng W.K."/>
            <person name="Zhao L."/>
            <person name="Hu C.X."/>
            <person name="Zhou Y.K."/>
            <person name="Han B.P."/>
            <person name="Song L.R."/>
            <person name="Shu W.S."/>
        </authorList>
    </citation>
    <scope>NUCLEOTIDE SEQUENCE [LARGE SCALE GENOMIC DNA]</scope>
    <source>
        <strain evidence="1 2">FACHB-391</strain>
    </source>
</reference>
<keyword evidence="2" id="KW-1185">Reference proteome</keyword>
<dbReference type="Proteomes" id="UP000604661">
    <property type="component" value="Unassembled WGS sequence"/>
</dbReference>
<evidence type="ECO:0000313" key="2">
    <source>
        <dbReference type="Proteomes" id="UP000604661"/>
    </source>
</evidence>
<accession>A0ABR8F423</accession>
<dbReference type="EMBL" id="JACJTE010000057">
    <property type="protein sequence ID" value="MBD2564706.1"/>
    <property type="molecule type" value="Genomic_DNA"/>
</dbReference>